<accession>A0ACC5XPE6</accession>
<evidence type="ECO:0000313" key="2">
    <source>
        <dbReference type="Proteomes" id="UP000829447"/>
    </source>
</evidence>
<comment type="caution">
    <text evidence="1">The sequence shown here is derived from an EMBL/GenBank/DDBJ whole genome shotgun (WGS) entry which is preliminary data.</text>
</comment>
<reference evidence="1 2" key="1">
    <citation type="journal article" date="2022" name="bioRxiv">
        <title>An ancient truncated duplication of the anti-Mullerian hormone receptor type 2 gene is a potential conserved master sex determinant in the Pangasiidae catfish family.</title>
        <authorList>
            <person name="Wen M."/>
            <person name="Pan Q."/>
            <person name="Jouanno E."/>
            <person name="Montfort J."/>
            <person name="Zahm M."/>
            <person name="Cabau C."/>
            <person name="Klopp C."/>
            <person name="Iampietro C."/>
            <person name="Roques C."/>
            <person name="Bouchez O."/>
            <person name="Castinel A."/>
            <person name="Donnadieu C."/>
            <person name="Parrinello H."/>
            <person name="Poncet C."/>
            <person name="Belmonte E."/>
            <person name="Gautier V."/>
            <person name="Avarre J.-C."/>
            <person name="Dugue R."/>
            <person name="Gustiano R."/>
            <person name="Ha T.T.T."/>
            <person name="Campet M."/>
            <person name="Sriphairoj K."/>
            <person name="Ribolli J."/>
            <person name="de Almeida F.L."/>
            <person name="Desvignes T."/>
            <person name="Postlethwait J.H."/>
            <person name="Bucao C.F."/>
            <person name="Robinson-Rechavi M."/>
            <person name="Bobe J."/>
            <person name="Herpin A."/>
            <person name="Guiguen Y."/>
        </authorList>
    </citation>
    <scope>NUCLEOTIDE SEQUENCE [LARGE SCALE GENOMIC DNA]</scope>
    <source>
        <strain evidence="1">YG-Dec2019</strain>
    </source>
</reference>
<organism evidence="1 2">
    <name type="scientific">Pangasianodon gigas</name>
    <name type="common">Mekong giant catfish</name>
    <name type="synonym">Pangasius gigas</name>
    <dbReference type="NCBI Taxonomy" id="30993"/>
    <lineage>
        <taxon>Eukaryota</taxon>
        <taxon>Metazoa</taxon>
        <taxon>Chordata</taxon>
        <taxon>Craniata</taxon>
        <taxon>Vertebrata</taxon>
        <taxon>Euteleostomi</taxon>
        <taxon>Actinopterygii</taxon>
        <taxon>Neopterygii</taxon>
        <taxon>Teleostei</taxon>
        <taxon>Ostariophysi</taxon>
        <taxon>Siluriformes</taxon>
        <taxon>Pangasiidae</taxon>
        <taxon>Pangasianodon</taxon>
    </lineage>
</organism>
<gene>
    <name evidence="1" type="ORF">PGIGA_G00151760</name>
</gene>
<protein>
    <submittedName>
        <fullName evidence="1">Uncharacterized protein</fullName>
    </submittedName>
</protein>
<evidence type="ECO:0000313" key="1">
    <source>
        <dbReference type="EMBL" id="MCI4392959.1"/>
    </source>
</evidence>
<name>A0ACC5XPE6_PANGG</name>
<proteinExistence type="predicted"/>
<keyword evidence="2" id="KW-1185">Reference proteome</keyword>
<sequence>MGYDRHLFILNLNEIDVSRTTVFYQSVLRACSLVFKANRTGNQPCYCVNKEPLFNNPLIPARILTSSVRQRLHKARLTKLRGLRAGEAWKSHTVLSEESHLLQGMLREVILALPPEFREALEQGSGGDWQCFPSISISAAVEQQEEDRKLLSFSTLQLTDIENASKKVLYGVRESDRNGDGKADRLSLQLSVPLNSAEQIYSIQLLLTFSYQLRRMSVVVMQSMVLVQSSSPVPVSQLFISGDLKLQQKEPLSHRGVHTEYNVSGNCSAE</sequence>
<dbReference type="Proteomes" id="UP000829447">
    <property type="component" value="Linkage Group LG25"/>
</dbReference>
<dbReference type="EMBL" id="CM040478">
    <property type="protein sequence ID" value="MCI4392959.1"/>
    <property type="molecule type" value="Genomic_DNA"/>
</dbReference>